<evidence type="ECO:0000259" key="2">
    <source>
        <dbReference type="PROSITE" id="PS51186"/>
    </source>
</evidence>
<feature type="region of interest" description="Disordered" evidence="1">
    <location>
        <begin position="172"/>
        <end position="201"/>
    </location>
</feature>
<protein>
    <submittedName>
        <fullName evidence="3">GNAT family N-acetyltransferase</fullName>
    </submittedName>
</protein>
<dbReference type="GO" id="GO:0008999">
    <property type="term" value="F:protein-N-terminal-alanine acetyltransferase activity"/>
    <property type="evidence" value="ECO:0007669"/>
    <property type="project" value="TreeGrafter"/>
</dbReference>
<comment type="caution">
    <text evidence="3">The sequence shown here is derived from an EMBL/GenBank/DDBJ whole genome shotgun (WGS) entry which is preliminary data.</text>
</comment>
<dbReference type="CDD" id="cd04301">
    <property type="entry name" value="NAT_SF"/>
    <property type="match status" value="1"/>
</dbReference>
<dbReference type="Proteomes" id="UP000546126">
    <property type="component" value="Unassembled WGS sequence"/>
</dbReference>
<evidence type="ECO:0000313" key="4">
    <source>
        <dbReference type="Proteomes" id="UP000546126"/>
    </source>
</evidence>
<reference evidence="3 4" key="1">
    <citation type="submission" date="2020-06" db="EMBL/GenBank/DDBJ databases">
        <authorList>
            <person name="Chanama M."/>
        </authorList>
    </citation>
    <scope>NUCLEOTIDE SEQUENCE [LARGE SCALE GENOMIC DNA]</scope>
    <source>
        <strain evidence="3 4">TBRC6557</strain>
    </source>
</reference>
<dbReference type="InterPro" id="IPR000182">
    <property type="entry name" value="GNAT_dom"/>
</dbReference>
<proteinExistence type="predicted"/>
<dbReference type="InterPro" id="IPR016181">
    <property type="entry name" value="Acyl_CoA_acyltransferase"/>
</dbReference>
<sequence length="201" mass="21359">MEITIVRKIRLQVGEGNPPFTITSIATDRFDLLPLTVGHAAEMAVVLADPALHTFIGGEPLDEDALRARYARLAAGSPDPAVSWLNWVIRVRDEDRLAGTVQATVRHEGPVAEVAWVVGTAWQGRGIATEAARGLVAWLLEAGARTVVAHIHPGHAASAAVAAAAGLSPTDVWQDGEIRWTTPPEPARGPERPTEAQPSNS</sequence>
<dbReference type="PANTHER" id="PTHR43441">
    <property type="entry name" value="RIBOSOMAL-PROTEIN-SERINE ACETYLTRANSFERASE"/>
    <property type="match status" value="1"/>
</dbReference>
<dbReference type="PROSITE" id="PS51186">
    <property type="entry name" value="GNAT"/>
    <property type="match status" value="1"/>
</dbReference>
<dbReference type="GO" id="GO:0005737">
    <property type="term" value="C:cytoplasm"/>
    <property type="evidence" value="ECO:0007669"/>
    <property type="project" value="TreeGrafter"/>
</dbReference>
<accession>A0A7Y6ITH3</accession>
<keyword evidence="4" id="KW-1185">Reference proteome</keyword>
<dbReference type="AlphaFoldDB" id="A0A7Y6ITH3"/>
<organism evidence="3 4">
    <name type="scientific">Nonomuraea rhodomycinica</name>
    <dbReference type="NCBI Taxonomy" id="1712872"/>
    <lineage>
        <taxon>Bacteria</taxon>
        <taxon>Bacillati</taxon>
        <taxon>Actinomycetota</taxon>
        <taxon>Actinomycetes</taxon>
        <taxon>Streptosporangiales</taxon>
        <taxon>Streptosporangiaceae</taxon>
        <taxon>Nonomuraea</taxon>
    </lineage>
</organism>
<gene>
    <name evidence="3" type="ORF">HT134_27950</name>
</gene>
<evidence type="ECO:0000313" key="3">
    <source>
        <dbReference type="EMBL" id="NUW43930.1"/>
    </source>
</evidence>
<dbReference type="Gene3D" id="3.40.630.30">
    <property type="match status" value="1"/>
</dbReference>
<dbReference type="GO" id="GO:1990189">
    <property type="term" value="F:protein N-terminal-serine acetyltransferase activity"/>
    <property type="evidence" value="ECO:0007669"/>
    <property type="project" value="TreeGrafter"/>
</dbReference>
<dbReference type="Pfam" id="PF13302">
    <property type="entry name" value="Acetyltransf_3"/>
    <property type="match status" value="1"/>
</dbReference>
<name>A0A7Y6ITH3_9ACTN</name>
<feature type="domain" description="N-acetyltransferase" evidence="2">
    <location>
        <begin position="43"/>
        <end position="185"/>
    </location>
</feature>
<dbReference type="PANTHER" id="PTHR43441:SF10">
    <property type="entry name" value="ACETYLTRANSFERASE"/>
    <property type="match status" value="1"/>
</dbReference>
<dbReference type="EMBL" id="JABWGO010000007">
    <property type="protein sequence ID" value="NUW43930.1"/>
    <property type="molecule type" value="Genomic_DNA"/>
</dbReference>
<evidence type="ECO:0000256" key="1">
    <source>
        <dbReference type="SAM" id="MobiDB-lite"/>
    </source>
</evidence>
<dbReference type="SUPFAM" id="SSF55729">
    <property type="entry name" value="Acyl-CoA N-acyltransferases (Nat)"/>
    <property type="match status" value="1"/>
</dbReference>
<dbReference type="InterPro" id="IPR051908">
    <property type="entry name" value="Ribosomal_N-acetyltransferase"/>
</dbReference>
<keyword evidence="3" id="KW-0808">Transferase</keyword>